<dbReference type="InterPro" id="IPR058533">
    <property type="entry name" value="Cation_efflux_TM"/>
</dbReference>
<organism evidence="12 13">
    <name type="scientific">Halomonas caseinilytica</name>
    <dbReference type="NCBI Taxonomy" id="438744"/>
    <lineage>
        <taxon>Bacteria</taxon>
        <taxon>Pseudomonadati</taxon>
        <taxon>Pseudomonadota</taxon>
        <taxon>Gammaproteobacteria</taxon>
        <taxon>Oceanospirillales</taxon>
        <taxon>Halomonadaceae</taxon>
        <taxon>Halomonas</taxon>
    </lineage>
</organism>
<proteinExistence type="inferred from homology"/>
<dbReference type="Proteomes" id="UP000184248">
    <property type="component" value="Unassembled WGS sequence"/>
</dbReference>
<keyword evidence="7" id="KW-0406">Ion transport</keyword>
<keyword evidence="6 9" id="KW-1133">Transmembrane helix</keyword>
<evidence type="ECO:0000259" key="10">
    <source>
        <dbReference type="Pfam" id="PF01545"/>
    </source>
</evidence>
<keyword evidence="5" id="KW-0864">Zinc transport</keyword>
<dbReference type="GO" id="GO:0005385">
    <property type="term" value="F:zinc ion transmembrane transporter activity"/>
    <property type="evidence" value="ECO:0007669"/>
    <property type="project" value="TreeGrafter"/>
</dbReference>
<evidence type="ECO:0000256" key="7">
    <source>
        <dbReference type="ARBA" id="ARBA00023065"/>
    </source>
</evidence>
<evidence type="ECO:0000256" key="8">
    <source>
        <dbReference type="ARBA" id="ARBA00023136"/>
    </source>
</evidence>
<dbReference type="NCBIfam" id="TIGR01297">
    <property type="entry name" value="CDF"/>
    <property type="match status" value="1"/>
</dbReference>
<keyword evidence="4 9" id="KW-0812">Transmembrane</keyword>
<feature type="transmembrane region" description="Helical" evidence="9">
    <location>
        <begin position="152"/>
        <end position="176"/>
    </location>
</feature>
<dbReference type="SUPFAM" id="SSF161111">
    <property type="entry name" value="Cation efflux protein transmembrane domain-like"/>
    <property type="match status" value="1"/>
</dbReference>
<dbReference type="Pfam" id="PF01545">
    <property type="entry name" value="Cation_efflux"/>
    <property type="match status" value="1"/>
</dbReference>
<dbReference type="PANTHER" id="PTHR11562">
    <property type="entry name" value="CATION EFFLUX PROTEIN/ ZINC TRANSPORTER"/>
    <property type="match status" value="1"/>
</dbReference>
<evidence type="ECO:0000256" key="6">
    <source>
        <dbReference type="ARBA" id="ARBA00022989"/>
    </source>
</evidence>
<dbReference type="EMBL" id="FRAL01000007">
    <property type="protein sequence ID" value="SHL04695.1"/>
    <property type="molecule type" value="Genomic_DNA"/>
</dbReference>
<dbReference type="PANTHER" id="PTHR11562:SF17">
    <property type="entry name" value="RE54080P-RELATED"/>
    <property type="match status" value="1"/>
</dbReference>
<dbReference type="Pfam" id="PF16916">
    <property type="entry name" value="ZT_dimer"/>
    <property type="match status" value="1"/>
</dbReference>
<feature type="transmembrane region" description="Helical" evidence="9">
    <location>
        <begin position="111"/>
        <end position="140"/>
    </location>
</feature>
<evidence type="ECO:0000256" key="2">
    <source>
        <dbReference type="ARBA" id="ARBA00008873"/>
    </source>
</evidence>
<keyword evidence="3" id="KW-0813">Transport</keyword>
<sequence length="300" mass="32325">MSHQHDHGAHGEHDSQRRLGWAILLTGSFMVAELVGGVLSGSLALLADAGHMLTDAGALALALFAAWVSRRPADTRRSYGYHRVQVLAAFVNGLTLIAIVVWIAIEAIRRLFAPIAVAGSTMLVIAGLGLVVNLVVFAILHMGDRENLNIRGAALHVLGDLLGSVAAIVAAVVILLTGWTPIDPLLSLLVAALILRSAWKLTRESGHILLEGTPEGLDVERVKRELAEQLPEVRDVHHVHAWSLTPGRHLMSLHAILDEEADQERVLVEIKAMLSDAFAVEHATIQVESWKGCVDEVGHS</sequence>
<evidence type="ECO:0000259" key="11">
    <source>
        <dbReference type="Pfam" id="PF16916"/>
    </source>
</evidence>
<dbReference type="InterPro" id="IPR036837">
    <property type="entry name" value="Cation_efflux_CTD_sf"/>
</dbReference>
<comment type="similarity">
    <text evidence="2">Belongs to the cation diffusion facilitator (CDF) transporter (TC 2.A.4) family. SLC30A subfamily.</text>
</comment>
<dbReference type="Gene3D" id="1.20.1510.10">
    <property type="entry name" value="Cation efflux protein transmembrane domain"/>
    <property type="match status" value="1"/>
</dbReference>
<dbReference type="AlphaFoldDB" id="A0A1M6XFV9"/>
<gene>
    <name evidence="12" type="ORF">SAMN05192556_107133</name>
</gene>
<evidence type="ECO:0000256" key="4">
    <source>
        <dbReference type="ARBA" id="ARBA00022692"/>
    </source>
</evidence>
<evidence type="ECO:0000256" key="5">
    <source>
        <dbReference type="ARBA" id="ARBA00022906"/>
    </source>
</evidence>
<keyword evidence="5" id="KW-0862">Zinc</keyword>
<dbReference type="GO" id="GO:0005886">
    <property type="term" value="C:plasma membrane"/>
    <property type="evidence" value="ECO:0007669"/>
    <property type="project" value="TreeGrafter"/>
</dbReference>
<dbReference type="OrthoDB" id="9809646at2"/>
<dbReference type="InterPro" id="IPR027470">
    <property type="entry name" value="Cation_efflux_CTD"/>
</dbReference>
<name>A0A1M6XFV9_9GAMM</name>
<accession>A0A1M6XFV9</accession>
<evidence type="ECO:0000313" key="13">
    <source>
        <dbReference type="Proteomes" id="UP000184248"/>
    </source>
</evidence>
<keyword evidence="8 9" id="KW-0472">Membrane</keyword>
<feature type="domain" description="Cation efflux protein transmembrane" evidence="10">
    <location>
        <begin position="22"/>
        <end position="210"/>
    </location>
</feature>
<dbReference type="RefSeq" id="WP_064698757.1">
    <property type="nucleotide sequence ID" value="NZ_BDEO01000002.1"/>
</dbReference>
<dbReference type="SUPFAM" id="SSF160240">
    <property type="entry name" value="Cation efflux protein cytoplasmic domain-like"/>
    <property type="match status" value="1"/>
</dbReference>
<evidence type="ECO:0000256" key="3">
    <source>
        <dbReference type="ARBA" id="ARBA00022448"/>
    </source>
</evidence>
<dbReference type="InterPro" id="IPR027469">
    <property type="entry name" value="Cation_efflux_TMD_sf"/>
</dbReference>
<evidence type="ECO:0000313" key="12">
    <source>
        <dbReference type="EMBL" id="SHL04695.1"/>
    </source>
</evidence>
<feature type="transmembrane region" description="Helical" evidence="9">
    <location>
        <begin position="81"/>
        <end position="105"/>
    </location>
</feature>
<evidence type="ECO:0000256" key="1">
    <source>
        <dbReference type="ARBA" id="ARBA00004141"/>
    </source>
</evidence>
<evidence type="ECO:0000256" key="9">
    <source>
        <dbReference type="SAM" id="Phobius"/>
    </source>
</evidence>
<reference evidence="13" key="1">
    <citation type="submission" date="2016-11" db="EMBL/GenBank/DDBJ databases">
        <authorList>
            <person name="Varghese N."/>
            <person name="Submissions S."/>
        </authorList>
    </citation>
    <scope>NUCLEOTIDE SEQUENCE [LARGE SCALE GENOMIC DNA]</scope>
    <source>
        <strain evidence="13">ALO Sharm</strain>
    </source>
</reference>
<keyword evidence="13" id="KW-1185">Reference proteome</keyword>
<feature type="domain" description="Cation efflux protein cytoplasmic" evidence="11">
    <location>
        <begin position="215"/>
        <end position="289"/>
    </location>
</feature>
<dbReference type="InterPro" id="IPR002524">
    <property type="entry name" value="Cation_efflux"/>
</dbReference>
<comment type="subcellular location">
    <subcellularLocation>
        <location evidence="1">Membrane</location>
        <topology evidence="1">Multi-pass membrane protein</topology>
    </subcellularLocation>
</comment>
<protein>
    <submittedName>
        <fullName evidence="12">Cobalt-zinc-cadmium efflux system protein</fullName>
    </submittedName>
</protein>
<feature type="transmembrane region" description="Helical" evidence="9">
    <location>
        <begin position="52"/>
        <end position="69"/>
    </location>
</feature>
<feature type="transmembrane region" description="Helical" evidence="9">
    <location>
        <begin position="21"/>
        <end position="46"/>
    </location>
</feature>
<dbReference type="InterPro" id="IPR050681">
    <property type="entry name" value="CDF/SLC30A"/>
</dbReference>